<feature type="domain" description="Extracellular matrix-binding protein ebh GA module" evidence="5">
    <location>
        <begin position="3233"/>
        <end position="3288"/>
    </location>
</feature>
<dbReference type="Pfam" id="PF07554">
    <property type="entry name" value="FIVAR"/>
    <property type="match status" value="7"/>
</dbReference>
<evidence type="ECO:0000256" key="2">
    <source>
        <dbReference type="SAM" id="MobiDB-lite"/>
    </source>
</evidence>
<feature type="domain" description="Extracellular matrix-binding protein ebh GA module" evidence="5">
    <location>
        <begin position="3738"/>
        <end position="3797"/>
    </location>
</feature>
<dbReference type="InterPro" id="IPR009063">
    <property type="entry name" value="Ig/albumin-bd_sf"/>
</dbReference>
<feature type="compositionally biased region" description="Polar residues" evidence="2">
    <location>
        <begin position="105"/>
        <end position="125"/>
    </location>
</feature>
<evidence type="ECO:0000256" key="3">
    <source>
        <dbReference type="SAM" id="Phobius"/>
    </source>
</evidence>
<dbReference type="SMART" id="SM00844">
    <property type="entry name" value="GA"/>
    <property type="match status" value="10"/>
</dbReference>
<feature type="domain" description="Extracellular matrix-binding protein ebh GA module" evidence="5">
    <location>
        <begin position="4142"/>
        <end position="4195"/>
    </location>
</feature>
<feature type="transmembrane region" description="Helical" evidence="3">
    <location>
        <begin position="4654"/>
        <end position="4676"/>
    </location>
</feature>
<keyword evidence="3" id="KW-1133">Transmembrane helix</keyword>
<feature type="domain" description="Extracellular matrix-binding protein ebh GA module" evidence="5">
    <location>
        <begin position="4004"/>
        <end position="4063"/>
    </location>
</feature>
<dbReference type="EMBL" id="CP011021">
    <property type="protein sequence ID" value="AKA49801.1"/>
    <property type="molecule type" value="Genomic_DNA"/>
</dbReference>
<feature type="signal peptide" evidence="4">
    <location>
        <begin position="1"/>
        <end position="24"/>
    </location>
</feature>
<feature type="domain" description="Extracellular matrix-binding protein ebh GA module" evidence="5">
    <location>
        <begin position="2522"/>
        <end position="2580"/>
    </location>
</feature>
<evidence type="ECO:0000256" key="4">
    <source>
        <dbReference type="SAM" id="SignalP"/>
    </source>
</evidence>
<evidence type="ECO:0000313" key="7">
    <source>
        <dbReference type="Proteomes" id="UP000032722"/>
    </source>
</evidence>
<gene>
    <name evidence="6" type="ORF">VO56_00725</name>
</gene>
<feature type="domain" description="Extracellular matrix-binding protein ebh GA module" evidence="5">
    <location>
        <begin position="3605"/>
        <end position="3664"/>
    </location>
</feature>
<feature type="domain" description="Extracellular matrix-binding protein ebh GA module" evidence="5">
    <location>
        <begin position="3876"/>
        <end position="3935"/>
    </location>
</feature>
<dbReference type="InterPro" id="IPR002988">
    <property type="entry name" value="GA_module"/>
</dbReference>
<dbReference type="PROSITE" id="PS00018">
    <property type="entry name" value="EF_HAND_1"/>
    <property type="match status" value="1"/>
</dbReference>
<dbReference type="Proteomes" id="UP000032722">
    <property type="component" value="Chromosome"/>
</dbReference>
<feature type="coiled-coil region" evidence="1">
    <location>
        <begin position="3223"/>
        <end position="3310"/>
    </location>
</feature>
<dbReference type="InterPro" id="IPR018247">
    <property type="entry name" value="EF_Hand_1_Ca_BS"/>
</dbReference>
<dbReference type="KEGG" id="mgb:VO56_00725"/>
<feature type="domain" description="Extracellular matrix-binding protein ebh GA module" evidence="5">
    <location>
        <begin position="3120"/>
        <end position="3167"/>
    </location>
</feature>
<feature type="coiled-coil region" evidence="1">
    <location>
        <begin position="3421"/>
        <end position="3452"/>
    </location>
</feature>
<feature type="coiled-coil region" evidence="1">
    <location>
        <begin position="4312"/>
        <end position="4368"/>
    </location>
</feature>
<feature type="domain" description="Extracellular matrix-binding protein ebh GA module" evidence="5">
    <location>
        <begin position="3486"/>
        <end position="3537"/>
    </location>
</feature>
<feature type="coiled-coil region" evidence="1">
    <location>
        <begin position="2519"/>
        <end position="2558"/>
    </location>
</feature>
<dbReference type="HOGENOM" id="CLU_223520_0_0_14"/>
<feature type="coiled-coil region" evidence="1">
    <location>
        <begin position="4131"/>
        <end position="4207"/>
    </location>
</feature>
<evidence type="ECO:0000256" key="1">
    <source>
        <dbReference type="SAM" id="Coils"/>
    </source>
</evidence>
<keyword evidence="4" id="KW-0732">Signal</keyword>
<dbReference type="Pfam" id="PF01468">
    <property type="entry name" value="GA"/>
    <property type="match status" value="14"/>
</dbReference>
<feature type="region of interest" description="Disordered" evidence="2">
    <location>
        <begin position="104"/>
        <end position="125"/>
    </location>
</feature>
<feature type="region of interest" description="Disordered" evidence="2">
    <location>
        <begin position="4078"/>
        <end position="4100"/>
    </location>
</feature>
<evidence type="ECO:0000259" key="5">
    <source>
        <dbReference type="SMART" id="SM00844"/>
    </source>
</evidence>
<reference evidence="6 7" key="1">
    <citation type="journal article" date="2015" name="Genome Announc.">
        <title>Complete Genome Sequence of Mycoplasma meleagridis, a Possible Emerging Pathogen in Chickens.</title>
        <authorList>
            <person name="Abolnik C."/>
        </authorList>
    </citation>
    <scope>NUCLEOTIDE SEQUENCE [LARGE SCALE GENOMIC DNA]</scope>
    <source>
        <strain evidence="6 7">B2096 8B</strain>
    </source>
</reference>
<dbReference type="SUPFAM" id="SSF46997">
    <property type="entry name" value="Bacterial immunoglobulin/albumin-binding domains"/>
    <property type="match status" value="7"/>
</dbReference>
<feature type="coiled-coil region" evidence="1">
    <location>
        <begin position="1156"/>
        <end position="1183"/>
    </location>
</feature>
<evidence type="ECO:0000313" key="6">
    <source>
        <dbReference type="EMBL" id="AKA49801.1"/>
    </source>
</evidence>
<keyword evidence="3" id="KW-0812">Transmembrane</keyword>
<accession>A0A0D5ZJ27</accession>
<feature type="domain" description="Extracellular matrix-binding protein ebh GA module" evidence="5">
    <location>
        <begin position="2398"/>
        <end position="2451"/>
    </location>
</feature>
<feature type="compositionally biased region" description="Polar residues" evidence="2">
    <location>
        <begin position="4078"/>
        <end position="4093"/>
    </location>
</feature>
<dbReference type="PATRIC" id="fig|29556.3.peg.143"/>
<dbReference type="InterPro" id="IPR020840">
    <property type="entry name" value="Extracell_matrix-bd_GA"/>
</dbReference>
<protein>
    <recommendedName>
        <fullName evidence="5">Extracellular matrix-binding protein ebh GA module domain-containing protein</fullName>
    </recommendedName>
</protein>
<feature type="coiled-coil region" evidence="1">
    <location>
        <begin position="3751"/>
        <end position="3859"/>
    </location>
</feature>
<dbReference type="Gene3D" id="1.20.5.420">
    <property type="entry name" value="Immunoglobulin FC, subunit C"/>
    <property type="match status" value="7"/>
</dbReference>
<sequence length="4684" mass="526512">MHRNKKTRKIPFVLASGVSLTSLFATLSVTTNDSATSDVNAVVDTQFEEITNFSEDTLWTNYANIEGVNSGRNLNDYNFLTPTNFSKPQLYNYLNLEGNRRDFDTQITPSTKANDGLNRTSPSEMSTRDWSRFFSVNEKQAAIDSGRYNNTALGAYDFLKWGQRNTFNWSGDNTAKGNFWSGDGFSSNSNTKKFRVGFNLTNLYTQDSNFYGALWMSNDIILTGQLKLTLFVRHKDTTDFTQIQPGSVKTYVFKINEKGNWNDVDNNEINPYTINFTQDIANEQANHVTVNDRISYWASLDKYQYVSYYKNVPEEVKNSPNYNYTKNWLSNGGSRSSLDKILIDSKAPSTPSDFNYKVDDEGRTKFGLGWKAIENYSYQYTNQTGGGISKSIRDVLRDNQGSIFNFHVTASRVTGDYIPSVIIEFEVKQHNENTNGLFFGSPINVNNSNLKNSFIGAGTNRFWSENRHNSMTSGFMKVSKRNESMIKKFITRERSFVEPEFASENDNLPRTNIEFIDKSKDIQYQLIYTQSKKNYESLTNAKNQNNEFLTEYDTKSTVNSSTIIANKDSLVAKPVFTRDADEKIWYAANSAGIPLTSFSNKINDGFYVFEDITYRLTDLEKVQRYLNSKKWLTKAQKEKVIETATMVIKNQSNNDYKNSYLFDPSNNAVDFLASNFTNAQESEWNDGVLDRKVNTLKEFISWIDRLDESQRKGESYYLLSKGTKYEDSNTPAFSIDNIEVPMKTNFYLMQTSMRPFVNNNSNPIDTYFNIGSEFNNDPKAKDRNNVIEFKDWPRIEKDVYFKDRLLKEVARTGKENLEKALNEALAPLSLPSELSVVSKILKTLLIYETIKFYDDPNTKPSSPDRYEFVKDGNVNDQNYKDRMSNIVRTYGAKIVNLYNKIEAIKDEKDKFVNNNPDSDYHNIYANSTQENHLINDKWYKDYLKKLNDEDVSNADSIYRDLTRLDAFINDSYANLKSQWVDKMVSSNGNKEEYSRNIDSFEFLTEDQKLKFKNAVANNQAQNNYSYNPDTHVLTNKIAQTDSFLQSKTNEAFNKSKENLKNNIELDYPYLTDTEKQQLRDAIDNAQINKNSTTRFGDDLSLQSAILPFKTQNSYRKQLIDKVNWSTIDGKNSALTQNQKDALIKEIKETTFTRETKDAYSDKISNLNTSMVELKSQFESLDEATRNLTSSNYTYSTNDVKETFKTKLQKTKQVLQDTTSPAIIDPSSISTLKSDLENAYGALNGDSYDTKVKEFKNLTEQLQNQILNEIRHQGTQSEREKTLEKAKKLNDFVPSLITQINDAKTAKSTTDYTSASNSKKTIFDNALGPASNLIDANSKLKEISQFISAEKALENTKSKKSALSNAISALNGDEIEQEKTRINNLVIDFTYPNSASTLAKNAQLDQFTTTFRPDTNTTVTKIRTTEVDDTNGKLKLEYKIVSSKFQNEPDIQISSTKITNFITNFKTASQEEKERLNNPENNNITVNVDVSDKQVQASALKLENSINKINFQITGQASASDVVIVGYDDITGDLQVSYKLQSTKAGMTNVKSDTAYTKIISGFKTEISRLNELLKASNVTSSILNKNKDVNSVTNADFSLAANSSVQNARVDQVNITGRDAATSNIQTTFTLVSTREKTNLITINDPSRQSWANFAAPKSNKDSETVTVGPFKTAEQMEQERITALLPNLVAEYPNSANVTPKQAQTSGIVFKVRENNTLKELSDLSIQLSISNIVIQTSTQEDLRNGKINFTYTVNSAKPNLNVSQNVTLNDANAPHSLTGFKTESQRISEVSPTVTIKNSKAISADAVNNSNVANYLTFANYDSATEQITNIIVNKTNQRNGQITISYDVVSKLVTTPSAISKHFANIVVNDFETELERLEKLDNFGLINLKNTIDKSTTKASSLNVSSFDIETINNNLVNSKAKVVPALTNTSDENGSATWTWSIISTKTDLKDVIYKSKNNNSATGFLTNQNEEVNRLNNEVNVSFTKNAVKVLASEINSDNIEQYVKVSMDSNTQEVVYDSFKFDDIAGRLKITYHLQSTQNGLKSAISNSKEAFVNVENNQFTTEAERIVKLAQDLVNANSQNPLVNYTGLNKNDTKASLVQPTQLSFNNNVIKSSDRASGQVISIVNSDDVSGTLNISVKIKTNKSLAELNTIDSVGSTDISATKEVALTGFLTNLEEYRNSILNKIEEYKNAGKITPEQAKELTDEANSKSATDELDKVKEKLERTAYLNRVDELKNLNPKQKQELISKLNTEPVSNLANIFANYQTINSNMKSLKDIIDELEASKTKDKYTQATNKTAFDNLMETAKGLLTSDQDNGESILGTLIADEITNGSLKNEFVKLNGDQQVAKKLIDNLEFLSDNEKSSFKNKIDQVDLVANNSNSKELIDNIVESAQNDNTAKENAFDEINNREPKKLNDSQIDEIKKQIKSTDLSNIETVKNNADTLYDKMSTLIDKASQETANKNSPEYTNASKELKTAYDDALTNAKDIINNRNTSVNKTPQGLINANANADQVDQLINALDDALINLQKNSASKEIEALENLSQAEKTKYKESIQNGESKEEIAKILNKAKKADGEKAKYIEKIKEIDGLNEQEKDKYITKIKDAEYNENDSNNQQKFENIVTEATKQGLINLIDTTYTYLNPKQKADLITLINEQTTKELAQNKFDSYNSINENMKQLKEVVIPAIEQLKNADLNSKYSEASQTPKNNFDKNLQYAKDLLVSKTDNGKLAGAINNLDTLIANKNEANSLNNLFALLDGEIVVAKNKINDSSQYPNLNNTEKEALIAELNSINLLEDNYTDQISAIIEKGNLINSEKEKRIQLIDGLNHLTTNSNNSQGQKEFYIEKVKNLVATVDSNSNPIALSEESKKELDKLVLEAQKQDLKNQINGAYAHLNPKQTANLIQAIDDSPSYAEAQKAFNSYSSINENMSTLKDLVTKYESKNVHSLDDYTYATEAKKQAYDSVFTAAKELINSTQNDGTKEGSQLDVLIADNRTNGSLENSFANLDGLKQKAIQEINQLRNLNSNEISNLISNINNIDNTSSNKATLIGEIKQKAERYNLAKQKTIDELNKLTDLSSEQLQEYIKQVKDVDFTIDNQNPTPQDQLDEILKNAKKQTLKNLIDQLNAINTNQQDAYKARIENATTAEKSEEILEEAKTYNNAKQLADQLKLKAEEYKNSIDYRLSDQEKKDVFDNALTKLSTEIGPNSHAKDLANLNKLVQELSSAKEALNGDENAQKIKKAINELDKLTAQQRNQLNNVVENQNSLQAAQSIQNNATNLNTNLKKLEQAIINAQDAKNQPIFKLDEQTAKKALNDSLNGAIAEKTAIGSIEFTEEKAKTLESLASSVDQAADDLIKKTNNLDGSRKDLKAKIDQFVLLDDEQKIALKNNVDLLDKNINRDEVFALLQNYLNSAKSKANNIVANLNNLSSKEKENYQSLINKAPLTYQKSINPSWIIQELIDSNAQSFDAKVNALVEQAKQENQAKTDAIKHIKELTNLTNAQKQDLVDQVINNNVSQIETIQNNGDILDAAMLAYKNENFASNPISKTDVDYTQADQGLQQAFDDALTNQANHTNVETGPNFDLAKVKAEHQKLIDARKALNGEEKLAQAKTKAKNNIDTKYNDLTDAQKAAAKSQIDSSNINTLKKVEDLDKAYSALNSATKLLKDNINAASTNKEAIRYTGSEKALRDAYDKAIDNAQVLNNNLSNNTFDKLLDTGNIKAINDAIQNAFDALNGEQNITRVQNEANDFIDNLSDLNQAQKDVLKQKVSEQKTPEGVANVKEIANQVNEAMKELNTLAKQQKEAKTKETGNYLNADNTVEKPYKNNYDNALIEVEKVSKEGEDAENKKSSIIDPGKINELVSNLKESISNLNGDTKLADAKSKAINYINGLNNLNNKQKEALIAEVNNAKLLESVESIKAKANTLDGAMNQLNDAISEAKKQLSEHPIKYANADDNLKSDYDTKLANAESLVDKANGENLDLSEVARIEKELTEAKNALNGEANFSNKKEDLINKIVNDPNLTPSQKEKLAEQVQNAQNDQELEEAEQIKQNLSSKMEELKKVQQQAKDLQKQNEYQNATKETQDNLDTDVTNNDNFIKKDLTDPVNWEELSKEIDALVNKTKEDMANLIAEAKENLKNAKNELVNKLDDYASLNNAQINNFKEQITNAQLISKVNEINQEASKLNDQMATLNNYIENVIKSGNNLDPKQSSNYINASDNLKNNFDASYEKATNLVNKETGKGLNLEQTKEIYLKVKKDFEALNGEQRKTLLADELEKLVNQSNTFVKESPYVVAPSDKKNAYDQAINKGKEALNDLENKTAKEIEQIVDQIKKAIKDILDNKDNLKDLIDNMSNLSDKEKQVFKDQIESTNDPKKRYDVLDKAQQLNDKKQELIDWINSQPNLSNLDKEQLINRVKNADASSESWYRNLKIEILEANQLVKKLLDNSKDNALSNQEINQIIDRIKQIGINNPDYDKIANAYKQYKYLSNALRDYRNSSVAASDYSDVKARLEKAIATHVDFALNSEELAAIKQTLSANKEQLNKVAQSEIDLVNALLDKNKTRFESVLDELHQILPNQYQQFYEGLIKDNYFDLINKNGDKLTEKDIATIKNIEKRDASDVIYSAALEVTKNKHSFAKSPWLWILIVLSTTIVGLTILLWFIAKKRKKEEQ</sequence>
<keyword evidence="1" id="KW-0175">Coiled coil</keyword>
<keyword evidence="3" id="KW-0472">Membrane</keyword>
<proteinExistence type="predicted"/>
<organism evidence="7">
    <name type="scientific">Mycoplasmopsis gallinacea</name>
    <dbReference type="NCBI Taxonomy" id="29556"/>
    <lineage>
        <taxon>Bacteria</taxon>
        <taxon>Bacillati</taxon>
        <taxon>Mycoplasmatota</taxon>
        <taxon>Mycoplasmoidales</taxon>
        <taxon>Metamycoplasmataceae</taxon>
        <taxon>Mycoplasmopsis</taxon>
    </lineage>
</organism>
<dbReference type="Gene3D" id="1.20.120.1850">
    <property type="entry name" value="Ebh helix bundles repeating unit (S and A modules)"/>
    <property type="match status" value="11"/>
</dbReference>
<name>A0A0D5ZJ27_9BACT</name>
<feature type="chain" id="PRO_5002300548" description="Extracellular matrix-binding protein ebh GA module domain-containing protein" evidence="4">
    <location>
        <begin position="25"/>
        <end position="4684"/>
    </location>
</feature>